<gene>
    <name evidence="1" type="ORF">NMG11_06895</name>
</gene>
<reference evidence="1" key="1">
    <citation type="submission" date="2022-07" db="EMBL/GenBank/DDBJ databases">
        <title>Draft genome of Pseudomonas carnis strain LP isolated from cheese.</title>
        <authorList>
            <person name="Wolfe B.E."/>
        </authorList>
    </citation>
    <scope>NUCLEOTIDE SEQUENCE</scope>
    <source>
        <strain evidence="1">LP</strain>
    </source>
</reference>
<dbReference type="Proteomes" id="UP001150614">
    <property type="component" value="Unassembled WGS sequence"/>
</dbReference>
<keyword evidence="2" id="KW-1185">Reference proteome</keyword>
<organism evidence="1 2">
    <name type="scientific">Pseudomonas carnis</name>
    <dbReference type="NCBI Taxonomy" id="2487355"/>
    <lineage>
        <taxon>Bacteria</taxon>
        <taxon>Pseudomonadati</taxon>
        <taxon>Pseudomonadota</taxon>
        <taxon>Gammaproteobacteria</taxon>
        <taxon>Pseudomonadales</taxon>
        <taxon>Pseudomonadaceae</taxon>
        <taxon>Pseudomonas</taxon>
    </lineage>
</organism>
<dbReference type="RefSeq" id="WP_054897331.1">
    <property type="nucleotide sequence ID" value="NZ_CBCPIQ010000021.1"/>
</dbReference>
<name>A0ABT5RC45_9PSED</name>
<evidence type="ECO:0000313" key="1">
    <source>
        <dbReference type="EMBL" id="MDD1943554.1"/>
    </source>
</evidence>
<protein>
    <submittedName>
        <fullName evidence="1">Uncharacterized protein</fullName>
    </submittedName>
</protein>
<proteinExistence type="predicted"/>
<dbReference type="EMBL" id="JANCLL010000006">
    <property type="protein sequence ID" value="MDD1943554.1"/>
    <property type="molecule type" value="Genomic_DNA"/>
</dbReference>
<sequence>MTKKAKTETELQAWDIYFAAALEQARSSANGGNADAYQSNLVKIAGEIADKMLEARRLRA</sequence>
<comment type="caution">
    <text evidence="1">The sequence shown here is derived from an EMBL/GenBank/DDBJ whole genome shotgun (WGS) entry which is preliminary data.</text>
</comment>
<accession>A0ABT5RC45</accession>
<evidence type="ECO:0000313" key="2">
    <source>
        <dbReference type="Proteomes" id="UP001150614"/>
    </source>
</evidence>